<organism evidence="3 4">
    <name type="scientific">Nocardioides aurantiacus</name>
    <dbReference type="NCBI Taxonomy" id="86796"/>
    <lineage>
        <taxon>Bacteria</taxon>
        <taxon>Bacillati</taxon>
        <taxon>Actinomycetota</taxon>
        <taxon>Actinomycetes</taxon>
        <taxon>Propionibacteriales</taxon>
        <taxon>Nocardioidaceae</taxon>
        <taxon>Nocardioides</taxon>
    </lineage>
</organism>
<name>A0A3N2CZW2_9ACTN</name>
<evidence type="ECO:0000313" key="3">
    <source>
        <dbReference type="EMBL" id="ROR93060.1"/>
    </source>
</evidence>
<dbReference type="EMBL" id="RKHO01000001">
    <property type="protein sequence ID" value="ROR93060.1"/>
    <property type="molecule type" value="Genomic_DNA"/>
</dbReference>
<evidence type="ECO:0000256" key="1">
    <source>
        <dbReference type="SAM" id="MobiDB-lite"/>
    </source>
</evidence>
<gene>
    <name evidence="3" type="ORF">EDD33_3965</name>
</gene>
<dbReference type="InterPro" id="IPR003870">
    <property type="entry name" value="DUF222"/>
</dbReference>
<proteinExistence type="predicted"/>
<feature type="compositionally biased region" description="Low complexity" evidence="1">
    <location>
        <begin position="1"/>
        <end position="19"/>
    </location>
</feature>
<dbReference type="Proteomes" id="UP000281738">
    <property type="component" value="Unassembled WGS sequence"/>
</dbReference>
<dbReference type="CDD" id="cd00085">
    <property type="entry name" value="HNHc"/>
    <property type="match status" value="1"/>
</dbReference>
<accession>A0A3N2CZW2</accession>
<dbReference type="Pfam" id="PF02720">
    <property type="entry name" value="DUF222"/>
    <property type="match status" value="1"/>
</dbReference>
<dbReference type="RefSeq" id="WP_123392794.1">
    <property type="nucleotide sequence ID" value="NZ_RKHO01000001.1"/>
</dbReference>
<feature type="region of interest" description="Disordered" evidence="1">
    <location>
        <begin position="1"/>
        <end position="20"/>
    </location>
</feature>
<sequence length="436" mass="46519">MSDTTETPAGTPPGTSACTHPLADFTTRLRTRLDQLTATSARPVWAMEAAEQRQVLTDLATATAQLEALRLQVLAEADRSGATGAEASASAAEWVAHHTRQRRVHARSDLKFAHALEHHTATSTAMATGVVNPDQARVIVRSVDRLPICGEFAVDDEQRTAAEQHLVALARHHDAKELEVLGARLFEVIAPDLAEAYEGRSLEAQEAAAARKTSLTMAHTADGLCRGRFTLPALHGAILTKAILGLASPTRSDSDGEAVIDPELPTPVRHGVAFTQLLEALPADALPTVGGGDITVVVTMRLDQLLAGLDAAGVATLDTGTRISAGEARRLACAHRIIPAVLDGASVPLDLGRTRRLHTKGQRLALAQRDRGCTATGCDRPPALCHAHHDLAWSAGGATSVGNGRLLCGHHHRRVHDPAYHHRVRPDGKIDFHRRE</sequence>
<keyword evidence="4" id="KW-1185">Reference proteome</keyword>
<evidence type="ECO:0000259" key="2">
    <source>
        <dbReference type="SMART" id="SM00507"/>
    </source>
</evidence>
<feature type="domain" description="HNH nuclease" evidence="2">
    <location>
        <begin position="361"/>
        <end position="413"/>
    </location>
</feature>
<dbReference type="OrthoDB" id="3634417at2"/>
<comment type="caution">
    <text evidence="3">The sequence shown here is derived from an EMBL/GenBank/DDBJ whole genome shotgun (WGS) entry which is preliminary data.</text>
</comment>
<reference evidence="3 4" key="1">
    <citation type="submission" date="2018-11" db="EMBL/GenBank/DDBJ databases">
        <title>Sequencing the genomes of 1000 actinobacteria strains.</title>
        <authorList>
            <person name="Klenk H.-P."/>
        </authorList>
    </citation>
    <scope>NUCLEOTIDE SEQUENCE [LARGE SCALE GENOMIC DNA]</scope>
    <source>
        <strain evidence="3 4">DSM 12652</strain>
    </source>
</reference>
<dbReference type="InterPro" id="IPR003615">
    <property type="entry name" value="HNH_nuc"/>
</dbReference>
<dbReference type="SMART" id="SM00507">
    <property type="entry name" value="HNHc"/>
    <property type="match status" value="1"/>
</dbReference>
<evidence type="ECO:0000313" key="4">
    <source>
        <dbReference type="Proteomes" id="UP000281738"/>
    </source>
</evidence>
<protein>
    <submittedName>
        <fullName evidence="3">Uncharacterized protein DUF222</fullName>
    </submittedName>
</protein>
<dbReference type="AlphaFoldDB" id="A0A3N2CZW2"/>